<organism evidence="1 2">
    <name type="scientific">Stylosanthes scabra</name>
    <dbReference type="NCBI Taxonomy" id="79078"/>
    <lineage>
        <taxon>Eukaryota</taxon>
        <taxon>Viridiplantae</taxon>
        <taxon>Streptophyta</taxon>
        <taxon>Embryophyta</taxon>
        <taxon>Tracheophyta</taxon>
        <taxon>Spermatophyta</taxon>
        <taxon>Magnoliopsida</taxon>
        <taxon>eudicotyledons</taxon>
        <taxon>Gunneridae</taxon>
        <taxon>Pentapetalae</taxon>
        <taxon>rosids</taxon>
        <taxon>fabids</taxon>
        <taxon>Fabales</taxon>
        <taxon>Fabaceae</taxon>
        <taxon>Papilionoideae</taxon>
        <taxon>50 kb inversion clade</taxon>
        <taxon>dalbergioids sensu lato</taxon>
        <taxon>Dalbergieae</taxon>
        <taxon>Pterocarpus clade</taxon>
        <taxon>Stylosanthes</taxon>
    </lineage>
</organism>
<sequence>NKSIIWDNNQDSLTTIRTPILTILDGGITPTLVREETKILGEITSRTDHLILNSKDNHFISNNNHHFHLNITNSSSLSLNQLHLRLHWKN</sequence>
<gene>
    <name evidence="1" type="ORF">PIB30_114590</name>
</gene>
<reference evidence="1 2" key="1">
    <citation type="journal article" date="2023" name="Plants (Basel)">
        <title>Bridging the Gap: Combining Genomics and Transcriptomics Approaches to Understand Stylosanthes scabra, an Orphan Legume from the Brazilian Caatinga.</title>
        <authorList>
            <person name="Ferreira-Neto J.R.C."/>
            <person name="da Silva M.D."/>
            <person name="Binneck E."/>
            <person name="de Melo N.F."/>
            <person name="da Silva R.H."/>
            <person name="de Melo A.L.T.M."/>
            <person name="Pandolfi V."/>
            <person name="Bustamante F.O."/>
            <person name="Brasileiro-Vidal A.C."/>
            <person name="Benko-Iseppon A.M."/>
        </authorList>
    </citation>
    <scope>NUCLEOTIDE SEQUENCE [LARGE SCALE GENOMIC DNA]</scope>
    <source>
        <tissue evidence="1">Leaves</tissue>
    </source>
</reference>
<comment type="caution">
    <text evidence="1">The sequence shown here is derived from an EMBL/GenBank/DDBJ whole genome shotgun (WGS) entry which is preliminary data.</text>
</comment>
<accession>A0ABU6V3Q8</accession>
<dbReference type="Proteomes" id="UP001341840">
    <property type="component" value="Unassembled WGS sequence"/>
</dbReference>
<evidence type="ECO:0000313" key="2">
    <source>
        <dbReference type="Proteomes" id="UP001341840"/>
    </source>
</evidence>
<protein>
    <submittedName>
        <fullName evidence="1">Uncharacterized protein</fullName>
    </submittedName>
</protein>
<proteinExistence type="predicted"/>
<feature type="non-terminal residue" evidence="1">
    <location>
        <position position="1"/>
    </location>
</feature>
<evidence type="ECO:0000313" key="1">
    <source>
        <dbReference type="EMBL" id="MED6166963.1"/>
    </source>
</evidence>
<name>A0ABU6V3Q8_9FABA</name>
<dbReference type="EMBL" id="JASCZI010131482">
    <property type="protein sequence ID" value="MED6166963.1"/>
    <property type="molecule type" value="Genomic_DNA"/>
</dbReference>
<keyword evidence="2" id="KW-1185">Reference proteome</keyword>